<gene>
    <name evidence="2" type="ORF">BDZ90DRAFT_102102</name>
</gene>
<reference evidence="2 3" key="1">
    <citation type="journal article" date="2018" name="Mol. Biol. Evol.">
        <title>Broad Genomic Sampling Reveals a Smut Pathogenic Ancestry of the Fungal Clade Ustilaginomycotina.</title>
        <authorList>
            <person name="Kijpornyongpan T."/>
            <person name="Mondo S.J."/>
            <person name="Barry K."/>
            <person name="Sandor L."/>
            <person name="Lee J."/>
            <person name="Lipzen A."/>
            <person name="Pangilinan J."/>
            <person name="LaButti K."/>
            <person name="Hainaut M."/>
            <person name="Henrissat B."/>
            <person name="Grigoriev I.V."/>
            <person name="Spatafora J.W."/>
            <person name="Aime M.C."/>
        </authorList>
    </citation>
    <scope>NUCLEOTIDE SEQUENCE [LARGE SCALE GENOMIC DNA]</scope>
    <source>
        <strain evidence="2 3">MCA 5214</strain>
    </source>
</reference>
<evidence type="ECO:0000313" key="2">
    <source>
        <dbReference type="EMBL" id="PWN24630.1"/>
    </source>
</evidence>
<feature type="region of interest" description="Disordered" evidence="1">
    <location>
        <begin position="426"/>
        <end position="512"/>
    </location>
</feature>
<dbReference type="GeneID" id="37024980"/>
<protein>
    <submittedName>
        <fullName evidence="2">Uncharacterized protein</fullName>
    </submittedName>
</protein>
<feature type="region of interest" description="Disordered" evidence="1">
    <location>
        <begin position="212"/>
        <end position="236"/>
    </location>
</feature>
<dbReference type="Proteomes" id="UP000245884">
    <property type="component" value="Unassembled WGS sequence"/>
</dbReference>
<dbReference type="EMBL" id="KZ819680">
    <property type="protein sequence ID" value="PWN24630.1"/>
    <property type="molecule type" value="Genomic_DNA"/>
</dbReference>
<proteinExistence type="predicted"/>
<feature type="compositionally biased region" description="Polar residues" evidence="1">
    <location>
        <begin position="455"/>
        <end position="467"/>
    </location>
</feature>
<dbReference type="RefSeq" id="XP_025359242.1">
    <property type="nucleotide sequence ID" value="XM_025503157.1"/>
</dbReference>
<feature type="compositionally biased region" description="Low complexity" evidence="1">
    <location>
        <begin position="380"/>
        <end position="404"/>
    </location>
</feature>
<keyword evidence="3" id="KW-1185">Reference proteome</keyword>
<accession>A0A316UHF6</accession>
<dbReference type="AlphaFoldDB" id="A0A316UHF6"/>
<evidence type="ECO:0000313" key="3">
    <source>
        <dbReference type="Proteomes" id="UP000245884"/>
    </source>
</evidence>
<dbReference type="OrthoDB" id="10656585at2759"/>
<feature type="compositionally biased region" description="Low complexity" evidence="1">
    <location>
        <begin position="225"/>
        <end position="236"/>
    </location>
</feature>
<feature type="compositionally biased region" description="Low complexity" evidence="1">
    <location>
        <begin position="435"/>
        <end position="454"/>
    </location>
</feature>
<feature type="region of interest" description="Disordered" evidence="1">
    <location>
        <begin position="88"/>
        <end position="122"/>
    </location>
</feature>
<name>A0A316UHF6_9BASI</name>
<feature type="compositionally biased region" description="Low complexity" evidence="1">
    <location>
        <begin position="162"/>
        <end position="182"/>
    </location>
</feature>
<organism evidence="2 3">
    <name type="scientific">Jaminaea rosea</name>
    <dbReference type="NCBI Taxonomy" id="1569628"/>
    <lineage>
        <taxon>Eukaryota</taxon>
        <taxon>Fungi</taxon>
        <taxon>Dikarya</taxon>
        <taxon>Basidiomycota</taxon>
        <taxon>Ustilaginomycotina</taxon>
        <taxon>Exobasidiomycetes</taxon>
        <taxon>Microstromatales</taxon>
        <taxon>Microstromatales incertae sedis</taxon>
        <taxon>Jaminaea</taxon>
    </lineage>
</organism>
<feature type="region of interest" description="Disordered" evidence="1">
    <location>
        <begin position="145"/>
        <end position="182"/>
    </location>
</feature>
<feature type="region of interest" description="Disordered" evidence="1">
    <location>
        <begin position="1"/>
        <end position="30"/>
    </location>
</feature>
<feature type="region of interest" description="Disordered" evidence="1">
    <location>
        <begin position="380"/>
        <end position="414"/>
    </location>
</feature>
<feature type="compositionally biased region" description="Basic and acidic residues" evidence="1">
    <location>
        <begin position="491"/>
        <end position="501"/>
    </location>
</feature>
<sequence length="512" mass="52484">MGNQSSRPGGGAHHQQYPPHRGSSSSSSTAPVLVAEALPPLPPHLTVNAVLGGVDRKQHMILRAAPAGLLGGAIGGKFVVRDLKADAAARGTKSDKAPPLLKSEIKSSRKRNTTTISSGSSGGELLTVYGTHECLALRRGCVVTPQGIRGDDGDEEDEEVAVPSSLPQSNSSVSLGASSNGSGASTADVAFVARALDASFFHWIVEVHRVASTASRKGRPGTGLAPPSATSSAPPSRQSIASLYVCENPALGSIDFYLRDPVNSGGSSGMSTPPSSSAAVAAFHADDTQTAHHLVARAAASPGGHVLLHDSRYAVGSSPSSSSSSYAIVVAPGMDWVVVSTIALLLLSRKRDHDAGLATREGAWKELSDLPAAAALLSGRRGSASSSGGASSASYGGLSSSTGSPDRYGGTRAGGQQRYFHELSMGDNIDDGQRSTRTAATSVSSTSSLVNNASHTGKSTTASSPSREQPAMVLPAGRHAMMSQRSAPTMRPERIIEEEGSPRQQAHGHGWP</sequence>
<evidence type="ECO:0000256" key="1">
    <source>
        <dbReference type="SAM" id="MobiDB-lite"/>
    </source>
</evidence>